<dbReference type="InterPro" id="IPR000792">
    <property type="entry name" value="Tscrpt_reg_LuxR_C"/>
</dbReference>
<keyword evidence="2" id="KW-0067">ATP-binding</keyword>
<keyword evidence="5" id="KW-1185">Reference proteome</keyword>
<dbReference type="GO" id="GO:0005524">
    <property type="term" value="F:ATP binding"/>
    <property type="evidence" value="ECO:0007669"/>
    <property type="project" value="UniProtKB-KW"/>
</dbReference>
<dbReference type="PATRIC" id="fig|1631356.3.peg.3466"/>
<dbReference type="InterPro" id="IPR041664">
    <property type="entry name" value="AAA_16"/>
</dbReference>
<dbReference type="SUPFAM" id="SSF48452">
    <property type="entry name" value="TPR-like"/>
    <property type="match status" value="1"/>
</dbReference>
<dbReference type="SUPFAM" id="SSF52540">
    <property type="entry name" value="P-loop containing nucleoside triphosphate hydrolases"/>
    <property type="match status" value="1"/>
</dbReference>
<evidence type="ECO:0000313" key="5">
    <source>
        <dbReference type="Proteomes" id="UP000037397"/>
    </source>
</evidence>
<dbReference type="PROSITE" id="PS50043">
    <property type="entry name" value="HTH_LUXR_2"/>
    <property type="match status" value="1"/>
</dbReference>
<dbReference type="InterPro" id="IPR027417">
    <property type="entry name" value="P-loop_NTPase"/>
</dbReference>
<dbReference type="Gene3D" id="1.25.40.10">
    <property type="entry name" value="Tetratricopeptide repeat domain"/>
    <property type="match status" value="1"/>
</dbReference>
<dbReference type="GO" id="GO:0005737">
    <property type="term" value="C:cytoplasm"/>
    <property type="evidence" value="ECO:0007669"/>
    <property type="project" value="TreeGrafter"/>
</dbReference>
<protein>
    <recommendedName>
        <fullName evidence="3">HTH luxR-type domain-containing protein</fullName>
    </recommendedName>
</protein>
<accession>A0A0L6CLX5</accession>
<dbReference type="InterPro" id="IPR036388">
    <property type="entry name" value="WH-like_DNA-bd_sf"/>
</dbReference>
<dbReference type="Gene3D" id="1.10.10.10">
    <property type="entry name" value="Winged helix-like DNA-binding domain superfamily/Winged helix DNA-binding domain"/>
    <property type="match status" value="1"/>
</dbReference>
<keyword evidence="1" id="KW-0547">Nucleotide-binding</keyword>
<name>A0A0L6CLX5_9MICO</name>
<evidence type="ECO:0000256" key="1">
    <source>
        <dbReference type="ARBA" id="ARBA00022741"/>
    </source>
</evidence>
<dbReference type="SMART" id="SM00421">
    <property type="entry name" value="HTH_LUXR"/>
    <property type="match status" value="1"/>
</dbReference>
<dbReference type="InterPro" id="IPR011990">
    <property type="entry name" value="TPR-like_helical_dom_sf"/>
</dbReference>
<dbReference type="Pfam" id="PF00196">
    <property type="entry name" value="GerE"/>
    <property type="match status" value="1"/>
</dbReference>
<dbReference type="Pfam" id="PF13191">
    <property type="entry name" value="AAA_16"/>
    <property type="match status" value="1"/>
</dbReference>
<comment type="caution">
    <text evidence="4">The sequence shown here is derived from an EMBL/GenBank/DDBJ whole genome shotgun (WGS) entry which is preliminary data.</text>
</comment>
<dbReference type="AlphaFoldDB" id="A0A0L6CLX5"/>
<dbReference type="PANTHER" id="PTHR16305">
    <property type="entry name" value="TESTICULAR SOLUBLE ADENYLYL CYCLASE"/>
    <property type="match status" value="1"/>
</dbReference>
<feature type="domain" description="HTH luxR-type" evidence="3">
    <location>
        <begin position="901"/>
        <end position="966"/>
    </location>
</feature>
<evidence type="ECO:0000259" key="3">
    <source>
        <dbReference type="PROSITE" id="PS50043"/>
    </source>
</evidence>
<dbReference type="PRINTS" id="PR00038">
    <property type="entry name" value="HTHLUXR"/>
</dbReference>
<dbReference type="GO" id="GO:0003677">
    <property type="term" value="F:DNA binding"/>
    <property type="evidence" value="ECO:0007669"/>
    <property type="project" value="InterPro"/>
</dbReference>
<gene>
    <name evidence="4" type="ORF">VV01_17415</name>
</gene>
<proteinExistence type="predicted"/>
<dbReference type="EMBL" id="LAIR01000002">
    <property type="protein sequence ID" value="KNX38523.1"/>
    <property type="molecule type" value="Genomic_DNA"/>
</dbReference>
<organism evidence="4 5">
    <name type="scientific">Luteipulveratus halotolerans</name>
    <dbReference type="NCBI Taxonomy" id="1631356"/>
    <lineage>
        <taxon>Bacteria</taxon>
        <taxon>Bacillati</taxon>
        <taxon>Actinomycetota</taxon>
        <taxon>Actinomycetes</taxon>
        <taxon>Micrococcales</taxon>
        <taxon>Dermacoccaceae</taxon>
        <taxon>Luteipulveratus</taxon>
    </lineage>
</organism>
<dbReference type="GO" id="GO:0004016">
    <property type="term" value="F:adenylate cyclase activity"/>
    <property type="evidence" value="ECO:0007669"/>
    <property type="project" value="TreeGrafter"/>
</dbReference>
<dbReference type="STRING" id="1631356.VV01_17415"/>
<dbReference type="CDD" id="cd06170">
    <property type="entry name" value="LuxR_C_like"/>
    <property type="match status" value="1"/>
</dbReference>
<dbReference type="RefSeq" id="WP_050670995.1">
    <property type="nucleotide sequence ID" value="NZ_LAIR01000002.1"/>
</dbReference>
<dbReference type="PANTHER" id="PTHR16305:SF35">
    <property type="entry name" value="TRANSCRIPTIONAL ACTIVATOR DOMAIN"/>
    <property type="match status" value="1"/>
</dbReference>
<reference evidence="5" key="1">
    <citation type="submission" date="2015-03" db="EMBL/GenBank/DDBJ databases">
        <title>Luteipulveratus halotolerans sp. nov., a novel actinobacterium (Dermacoccaceae) from Sarawak, Malaysia.</title>
        <authorList>
            <person name="Juboi H."/>
            <person name="Basik A."/>
            <person name="Shamsul S.S."/>
            <person name="Arnold P."/>
            <person name="Schmitt E.K."/>
            <person name="Sanglier J.-J."/>
            <person name="Yeo T."/>
        </authorList>
    </citation>
    <scope>NUCLEOTIDE SEQUENCE [LARGE SCALE GENOMIC DNA]</scope>
    <source>
        <strain evidence="5">C296001</strain>
    </source>
</reference>
<evidence type="ECO:0000313" key="4">
    <source>
        <dbReference type="EMBL" id="KNX38523.1"/>
    </source>
</evidence>
<dbReference type="Proteomes" id="UP000037397">
    <property type="component" value="Unassembled WGS sequence"/>
</dbReference>
<dbReference type="GO" id="GO:0006355">
    <property type="term" value="P:regulation of DNA-templated transcription"/>
    <property type="evidence" value="ECO:0007669"/>
    <property type="project" value="InterPro"/>
</dbReference>
<dbReference type="Gene3D" id="3.40.50.300">
    <property type="entry name" value="P-loop containing nucleotide triphosphate hydrolases"/>
    <property type="match status" value="1"/>
</dbReference>
<evidence type="ECO:0000256" key="2">
    <source>
        <dbReference type="ARBA" id="ARBA00022840"/>
    </source>
</evidence>
<sequence>MPPLPEPDRPLVGRTDELADLTARAVESGTPSLTLLGGDAGVGKTRLLTELTNRARQAGARVLLGHCLDLGDSSAPYLPLSEMFARLAQDDHALAQRIVADRPLLGSLLPEFYRRDVPAGLQHDTASFFDSVHMVLEELAETQPVVAVIEDAHWADRSTRELLTFLFTRRFSGPVSLVVSYRSDDLNRRHPLRAKLAEWSRLAGVHRVLLDPLTDAEVHDLLHLLRPDATSADAATIVERAGGNPFFAEELLAASELGRSGLPDELADLLLVRIDALDDDARTVVRAASVAGRAVDHGLLARVVDLPGRELDRALRSVVDSHVFEVTATGGYAFRHALLGEAVYDDLLPGERVQLHWDFADALREQTGASASAALARHARAAGNVELALRASIRAGDEAMCAAGPADAARHYEDALSLLSEHKDVDPPQTRVSLALKAAGALSAAGNPYRAADLLNGEYSMYTGDDTTERASLIAAMMRARLLSDESDVGVDLLREAISWLGDGQPTPVLADLYAVLARALIADNEFEASLLAATEAASLARDLDLPVLVTDAMTSIARLDDFAGDPAGAERALRDVVDRARAAGHVSAELRALHQLARVQARMDRFRDAYETHREGYERSRDTGHLTDPFGIETRVFGALYALMIGEWDAADELLAPQKGVTLPPLMESVVTSVRMQRDLVRGKDDALDALPQMRALWSRDMFLTVHSSSVAVDAQGGRGDLDAMLKTYDDVVETFTRVWSMPSFDARIRLSALAIGHIASAVVQGRAKASAYAERVASLAAAVEDVVAKRRTEDALGLESRAWVNRARAEQGRFDWGGRGRVPDQLVSDWECATEVFDEAELPFEAARSRLRLAELLASAGRRPEARDLLDQVRTTAESLGARGLLAAAARGRRTSEAESSSEVTLTPREREVLTLVAEGRTNGEIAAALFISAKTASVHVSNILAKVGAATRTEAAAIARRDALI</sequence>
<dbReference type="SUPFAM" id="SSF46894">
    <property type="entry name" value="C-terminal effector domain of the bipartite response regulators"/>
    <property type="match status" value="1"/>
</dbReference>
<dbReference type="InterPro" id="IPR016032">
    <property type="entry name" value="Sig_transdc_resp-reg_C-effctor"/>
</dbReference>